<feature type="disulfide bond" evidence="4">
    <location>
        <begin position="674"/>
        <end position="691"/>
    </location>
</feature>
<sequence length="1787" mass="197653">MQTLALIVTLFSLLTGPARSENASEEQSPFTIVGFLRDISYEKQLDDLHSLQFFAAQQRLEQMIRQKLGSDAAKVTVAKFRQEENVYGIRGNGVEFYATLYVDKANYPTRQQLYERLRPTEDDAFKIFELSVGDHPLQDFDLEALGWDMSLIEEEKTKYDERGLICANGGALLANGSCLCLPYFTGPYCQKRVCVNAGFSTTNYPRCACPPGYPGLHCEPLPCSPTTTTTFDFSKRSLLYVISQRDSMALDINGIIAATANLTTSFQMSHPGFFDSFISVSALSYDSNAGYYSKIVATRNVTQFIDSLTYLSPISGDRYQPILTAISTALSASPILRPRSPVYIFADAMASDIQLELQVIQQAISWNAKLFFILTNLVDSSVYPSMNTSDPGYLVYQRLAVATGGELIVLNFKTDVEPLLEAFTMYQYDTETILSAHRFPCNSYDQRQIDLDNGLTQYYLHTVATGLLVIDNTTGTPVPLNPSYHFGTWSLYIVSRSVYTLDFHTLSSTDCTYRVFIPSNQGALLGYTPVPVIDSYAAVTSAEVPHSLVARITTDTPWSSVSITYLNEDATSSVAFAPGAPLNSRENSSCVFPLIFRPWQNCTVGPYSANLFISLKGGNFIERSYPAYCFPPQYAVQPTSGPAVCQNGGTINPLDGSCQCPELFSGDHCEVTKCINGATQVQYPAPSQLPCTCLPGYTGVHCETLFCGTNASLNMGSRNFAVVMEISYGMSSIVTEVRGAINQTMPLFDSNHPGYFSSYILTTFYKRTVSGNPSSTNEITSSDYPDAKSFVDGLRISPGYTLATEHPIMEAINTTLSKVSQGTPIFIYTSSAPSDTYFHQVLTLAIQLRTPLYFILTSPFADTVSNPCLNSTSVGYMIYNHLAMVTGGLLLNFCGRDYNQPVQNFTSIFASMQYNLETVSLVDQNDCSAGIQETFAAQSTNAQFYFVLSATGNSNPMLTIRDKNNVLTPLSPYQSFYGNVYMYQATNLPAGIYSLLLSNTMYSCSLRIYELSSATVVYGFSPDPSVDMQSAIAHIGMQVHPVVHGLVPVSSPETVLTVAIYDMEQNQLYLSASEYRSSGCNYESYLVGAFTCTSPANFFYVKFIFQDQISQLFTQRMRTGYCMEMAFKTCLNDGTFNEVVQRCQCHAYWDGTYCEIPHCFNGGTVDAQAMGCICPLGYNGFHCEFGSCSSFNLLAASEPPTFYYRSIAFVVQSTYDNGVVRQQLANGIQSFLNQLSLNGDSEQQLSLVTFDRQSVTNVISTADPDVFQAVFSSTLLPTSKELEEYYQMKGSKESLFDPAMSFEAIDQAVEMTFATPAIIYVITGVPANYTSFDQPRHISDHLMASNNNIQINYIGTPITTPPKPTPGNATDAMNQLISFTNGRVIYTGIKSVTKLLTNYLAKTVSENALISEFSYDDCTNGITQYFPIETRANWFTVAVQGVNAQVSLSDASGNSVVINATTDVLQADAGGIIVYYPQSNRYAYAGIWTITATTTQGGCRLQVRAASSLQLEIGYTLDETSDFPISTPFAGKSTTNRALVKLPISLQDSIALQYFKAYDILGSSPVLRDTATMNRRDSSCAYQWYSDIFHSDLLGFGAEILGTDENGYPFKRVQASIFLPHECQNNGTLTNSKCVCPALWTGFDCRYPVCLNGGTLDVSVCNCQNGYYGLHCENGAAYSSTCNGLYDYDDCHNLISATYNKHDNYHNLITNYHNHDGTGHDNYHHHYHDGTEHDNYHNLITTNYHYHDDSEHHNVFPVALYCKSRLRHVNTAMGHRLAFRRLGYRYG</sequence>
<accession>A0A914UZ38</accession>
<organism evidence="7 8">
    <name type="scientific">Plectus sambesii</name>
    <dbReference type="NCBI Taxonomy" id="2011161"/>
    <lineage>
        <taxon>Eukaryota</taxon>
        <taxon>Metazoa</taxon>
        <taxon>Ecdysozoa</taxon>
        <taxon>Nematoda</taxon>
        <taxon>Chromadorea</taxon>
        <taxon>Plectida</taxon>
        <taxon>Plectina</taxon>
        <taxon>Plectoidea</taxon>
        <taxon>Plectidae</taxon>
        <taxon>Plectus</taxon>
    </lineage>
</organism>
<dbReference type="PROSITE" id="PS01186">
    <property type="entry name" value="EGF_2"/>
    <property type="match status" value="4"/>
</dbReference>
<evidence type="ECO:0000313" key="7">
    <source>
        <dbReference type="Proteomes" id="UP000887566"/>
    </source>
</evidence>
<evidence type="ECO:0000256" key="4">
    <source>
        <dbReference type="PROSITE-ProRule" id="PRU00076"/>
    </source>
</evidence>
<feature type="chain" id="PRO_5036857175" evidence="5">
    <location>
        <begin position="21"/>
        <end position="1787"/>
    </location>
</feature>
<dbReference type="InterPro" id="IPR057085">
    <property type="entry name" value="Ig_Irg-7"/>
</dbReference>
<feature type="domain" description="EGF-like" evidence="6">
    <location>
        <begin position="1150"/>
        <end position="1184"/>
    </location>
</feature>
<evidence type="ECO:0000259" key="6">
    <source>
        <dbReference type="PROSITE" id="PS50026"/>
    </source>
</evidence>
<dbReference type="Gene3D" id="2.10.25.10">
    <property type="entry name" value="Laminin"/>
    <property type="match status" value="5"/>
</dbReference>
<keyword evidence="2" id="KW-0964">Secreted</keyword>
<dbReference type="InterPro" id="IPR053295">
    <property type="entry name" value="Innate_immunity_reg"/>
</dbReference>
<keyword evidence="4" id="KW-1015">Disulfide bond</keyword>
<feature type="disulfide bond" evidence="4">
    <location>
        <begin position="209"/>
        <end position="218"/>
    </location>
</feature>
<evidence type="ECO:0000256" key="1">
    <source>
        <dbReference type="ARBA" id="ARBA00004613"/>
    </source>
</evidence>
<reference evidence="8" key="1">
    <citation type="submission" date="2022-11" db="UniProtKB">
        <authorList>
            <consortium name="WormBaseParasite"/>
        </authorList>
    </citation>
    <scope>IDENTIFICATION</scope>
</reference>
<name>A0A914UZ38_9BILA</name>
<dbReference type="CDD" id="cd00054">
    <property type="entry name" value="EGF_CA"/>
    <property type="match status" value="1"/>
</dbReference>
<feature type="disulfide bond" evidence="4">
    <location>
        <begin position="1174"/>
        <end position="1183"/>
    </location>
</feature>
<evidence type="ECO:0000256" key="3">
    <source>
        <dbReference type="ARBA" id="ARBA00022729"/>
    </source>
</evidence>
<dbReference type="PROSITE" id="PS50026">
    <property type="entry name" value="EGF_3"/>
    <property type="match status" value="3"/>
</dbReference>
<dbReference type="Pfam" id="PF24415">
    <property type="entry name" value="Ig_Irg-7"/>
    <property type="match status" value="1"/>
</dbReference>
<keyword evidence="4" id="KW-0245">EGF-like domain</keyword>
<feature type="disulfide bond" evidence="4">
    <location>
        <begin position="693"/>
        <end position="702"/>
    </location>
</feature>
<dbReference type="InterPro" id="IPR000742">
    <property type="entry name" value="EGF"/>
</dbReference>
<dbReference type="SMART" id="SM00181">
    <property type="entry name" value="EGF"/>
    <property type="match status" value="4"/>
</dbReference>
<comment type="caution">
    <text evidence="4">Lacks conserved residue(s) required for the propagation of feature annotation.</text>
</comment>
<dbReference type="WBParaSite" id="PSAMB.scaffold137size73696.g2327.t1">
    <property type="protein sequence ID" value="PSAMB.scaffold137size73696.g2327.t1"/>
    <property type="gene ID" value="PSAMB.scaffold137size73696.g2327"/>
</dbReference>
<feature type="domain" description="EGF-like" evidence="6">
    <location>
        <begin position="665"/>
        <end position="703"/>
    </location>
</feature>
<proteinExistence type="predicted"/>
<dbReference type="Pfam" id="PF25106">
    <property type="entry name" value="VWA_4"/>
    <property type="match status" value="1"/>
</dbReference>
<comment type="subcellular location">
    <subcellularLocation>
        <location evidence="1">Secreted</location>
    </subcellularLocation>
</comment>
<dbReference type="InterPro" id="IPR056861">
    <property type="entry name" value="HMCN1-like_VWA"/>
</dbReference>
<dbReference type="SMART" id="SM00604">
    <property type="entry name" value="MD"/>
    <property type="match status" value="1"/>
</dbReference>
<dbReference type="PANTHER" id="PTHR47324">
    <property type="entry name" value="PROTEIN IRG-7-RELATED"/>
    <property type="match status" value="1"/>
</dbReference>
<dbReference type="PROSITE" id="PS00022">
    <property type="entry name" value="EGF_1"/>
    <property type="match status" value="4"/>
</dbReference>
<keyword evidence="7" id="KW-1185">Reference proteome</keyword>
<protein>
    <submittedName>
        <fullName evidence="8">EGF-like domain-containing protein</fullName>
    </submittedName>
</protein>
<evidence type="ECO:0000256" key="2">
    <source>
        <dbReference type="ARBA" id="ARBA00022525"/>
    </source>
</evidence>
<keyword evidence="3 5" id="KW-0732">Signal</keyword>
<feature type="domain" description="EGF-like" evidence="6">
    <location>
        <begin position="185"/>
        <end position="219"/>
    </location>
</feature>
<feature type="signal peptide" evidence="5">
    <location>
        <begin position="1"/>
        <end position="20"/>
    </location>
</feature>
<dbReference type="InterPro" id="IPR006582">
    <property type="entry name" value="MD_domain"/>
</dbReference>
<dbReference type="PANTHER" id="PTHR47324:SF3">
    <property type="entry name" value="EGF-LIKE DOMAIN-CONTAINING PROTEIN"/>
    <property type="match status" value="1"/>
</dbReference>
<evidence type="ECO:0000256" key="5">
    <source>
        <dbReference type="SAM" id="SignalP"/>
    </source>
</evidence>
<evidence type="ECO:0000313" key="8">
    <source>
        <dbReference type="WBParaSite" id="PSAMB.scaffold137size73696.g2327.t1"/>
    </source>
</evidence>
<dbReference type="Proteomes" id="UP000887566">
    <property type="component" value="Unplaced"/>
</dbReference>